<dbReference type="EMBL" id="PP991405">
    <property type="protein sequence ID" value="XCM63533.1"/>
    <property type="molecule type" value="mRNA"/>
</dbReference>
<evidence type="ECO:0000256" key="1">
    <source>
        <dbReference type="ARBA" id="ARBA00004167"/>
    </source>
</evidence>
<evidence type="ECO:0000256" key="8">
    <source>
        <dbReference type="ARBA" id="ARBA00023136"/>
    </source>
</evidence>
<reference evidence="12" key="1">
    <citation type="submission" date="2024-07" db="EMBL/GenBank/DDBJ databases">
        <authorList>
            <person name="Kong J.Q."/>
        </authorList>
    </citation>
    <scope>NUCLEOTIDE SEQUENCE</scope>
</reference>
<organism evidence="12">
    <name type="scientific">Ornithogalum saundersiae</name>
    <dbReference type="NCBI Taxonomy" id="484171"/>
    <lineage>
        <taxon>Eukaryota</taxon>
        <taxon>Viridiplantae</taxon>
        <taxon>Streptophyta</taxon>
        <taxon>Embryophyta</taxon>
        <taxon>Tracheophyta</taxon>
        <taxon>Spermatophyta</taxon>
        <taxon>Magnoliopsida</taxon>
        <taxon>Liliopsida</taxon>
        <taxon>Asparagales</taxon>
        <taxon>Hyacinthaceae</taxon>
        <taxon>Ornithogaloideae</taxon>
        <taxon>Ornithogalum</taxon>
    </lineage>
</organism>
<name>A0AAU8JNS4_9ASPA</name>
<keyword evidence="5 11" id="KW-1133">Transmembrane helix</keyword>
<keyword evidence="8 11" id="KW-0472">Membrane</keyword>
<dbReference type="GO" id="GO:0005506">
    <property type="term" value="F:iron ion binding"/>
    <property type="evidence" value="ECO:0007669"/>
    <property type="project" value="InterPro"/>
</dbReference>
<evidence type="ECO:0000256" key="11">
    <source>
        <dbReference type="SAM" id="Phobius"/>
    </source>
</evidence>
<dbReference type="PROSITE" id="PS00086">
    <property type="entry name" value="CYTOCHROME_P450"/>
    <property type="match status" value="1"/>
</dbReference>
<dbReference type="CDD" id="cd11043">
    <property type="entry name" value="CYP90-like"/>
    <property type="match status" value="1"/>
</dbReference>
<proteinExistence type="evidence at transcript level"/>
<dbReference type="GO" id="GO:0016705">
    <property type="term" value="F:oxidoreductase activity, acting on paired donors, with incorporation or reduction of molecular oxygen"/>
    <property type="evidence" value="ECO:0007669"/>
    <property type="project" value="InterPro"/>
</dbReference>
<dbReference type="GO" id="GO:0004497">
    <property type="term" value="F:monooxygenase activity"/>
    <property type="evidence" value="ECO:0007669"/>
    <property type="project" value="UniProtKB-KW"/>
</dbReference>
<keyword evidence="4 9" id="KW-0479">Metal-binding</keyword>
<keyword evidence="7 9" id="KW-0408">Iron</keyword>
<evidence type="ECO:0000256" key="7">
    <source>
        <dbReference type="ARBA" id="ARBA00023004"/>
    </source>
</evidence>
<dbReference type="PRINTS" id="PR00465">
    <property type="entry name" value="EP450IV"/>
</dbReference>
<evidence type="ECO:0000313" key="12">
    <source>
        <dbReference type="EMBL" id="XCM63533.1"/>
    </source>
</evidence>
<evidence type="ECO:0000256" key="5">
    <source>
        <dbReference type="ARBA" id="ARBA00022989"/>
    </source>
</evidence>
<sequence>MPTQILIFSLLPTILFLVAALVLLVIRGKNERRKKRGLNIPPGTMGWPFIGETFSFMRTHSCTSLGHYLEDRKSRYGKIFRSHIFGKPTIVSLDAEFNRFVLLNDGKLFEPCFPKSVEAVLGKNAMLLLSGEIHSRMKTLCLTFMSIGRLRTRFLIDVESSVTQTLDSWKENSPFPAQEEVCKVAFNLMVKNIMSMNPGEPETEKVRRAYAKFMKGVLAIPLNLPWSSFRKALQSRSCILKAIEELMEKRVHEVEMGTDEIGEEDLMGYVLKNSTLNAEEFGDLLLGLLFGGHETSTTAMTLIIYFLHDCPTAVQQLREEHLRIIKAKRERGEPKALTWDDYKQMEFTQCVISEALRLGSVIRFVHRKATTDVQFKGYDIPSGWSIIPVFAAAHLDPSMYEDPEKFNPWRWQGDSLNTARIEYYMPFGQGARNCAGLELAKLEFAVFLHHLVLNFDWEVAEPDSPLTYAFPEFPKGLPIKVRRLSLV</sequence>
<comment type="cofactor">
    <cofactor evidence="9">
        <name>heme</name>
        <dbReference type="ChEBI" id="CHEBI:30413"/>
    </cofactor>
</comment>
<dbReference type="PANTHER" id="PTHR24286:SF194">
    <property type="entry name" value="STEROID (22S)-HYDROXYLASE"/>
    <property type="match status" value="1"/>
</dbReference>
<dbReference type="GO" id="GO:0020037">
    <property type="term" value="F:heme binding"/>
    <property type="evidence" value="ECO:0007669"/>
    <property type="project" value="InterPro"/>
</dbReference>
<dbReference type="GO" id="GO:0016020">
    <property type="term" value="C:membrane"/>
    <property type="evidence" value="ECO:0007669"/>
    <property type="project" value="UniProtKB-SubCell"/>
</dbReference>
<keyword evidence="10" id="KW-0503">Monooxygenase</keyword>
<keyword evidence="6 10" id="KW-0560">Oxidoreductase</keyword>
<dbReference type="GO" id="GO:0016125">
    <property type="term" value="P:sterol metabolic process"/>
    <property type="evidence" value="ECO:0007669"/>
    <property type="project" value="TreeGrafter"/>
</dbReference>
<keyword evidence="3 11" id="KW-0812">Transmembrane</keyword>
<dbReference type="InterPro" id="IPR002403">
    <property type="entry name" value="Cyt_P450_E_grp-IV"/>
</dbReference>
<evidence type="ECO:0000256" key="2">
    <source>
        <dbReference type="ARBA" id="ARBA00010617"/>
    </source>
</evidence>
<evidence type="ECO:0000256" key="3">
    <source>
        <dbReference type="ARBA" id="ARBA00022692"/>
    </source>
</evidence>
<comment type="similarity">
    <text evidence="2 10">Belongs to the cytochrome P450 family.</text>
</comment>
<dbReference type="Gene3D" id="1.10.630.10">
    <property type="entry name" value="Cytochrome P450"/>
    <property type="match status" value="1"/>
</dbReference>
<dbReference type="GO" id="GO:0010268">
    <property type="term" value="P:brassinosteroid homeostasis"/>
    <property type="evidence" value="ECO:0007669"/>
    <property type="project" value="TreeGrafter"/>
</dbReference>
<dbReference type="AlphaFoldDB" id="A0AAU8JNS4"/>
<dbReference type="InterPro" id="IPR017972">
    <property type="entry name" value="Cyt_P450_CS"/>
</dbReference>
<evidence type="ECO:0000256" key="10">
    <source>
        <dbReference type="RuleBase" id="RU000461"/>
    </source>
</evidence>
<dbReference type="SUPFAM" id="SSF48264">
    <property type="entry name" value="Cytochrome P450"/>
    <property type="match status" value="1"/>
</dbReference>
<comment type="subcellular location">
    <subcellularLocation>
        <location evidence="1">Membrane</location>
        <topology evidence="1">Single-pass membrane protein</topology>
    </subcellularLocation>
</comment>
<dbReference type="Pfam" id="PF00067">
    <property type="entry name" value="p450"/>
    <property type="match status" value="1"/>
</dbReference>
<feature type="binding site" description="axial binding residue" evidence="9">
    <location>
        <position position="434"/>
    </location>
    <ligand>
        <name>heme</name>
        <dbReference type="ChEBI" id="CHEBI:30413"/>
    </ligand>
    <ligandPart>
        <name>Fe</name>
        <dbReference type="ChEBI" id="CHEBI:18248"/>
    </ligandPart>
</feature>
<accession>A0AAU8JNS4</accession>
<dbReference type="PANTHER" id="PTHR24286">
    <property type="entry name" value="CYTOCHROME P450 26"/>
    <property type="match status" value="1"/>
</dbReference>
<protein>
    <submittedName>
        <fullName evidence="12">Cholesterol 16beta,22S-hydroxylase</fullName>
    </submittedName>
</protein>
<evidence type="ECO:0000256" key="6">
    <source>
        <dbReference type="ARBA" id="ARBA00023002"/>
    </source>
</evidence>
<gene>
    <name evidence="12" type="primary">cyp90g6</name>
</gene>
<evidence type="ECO:0000256" key="9">
    <source>
        <dbReference type="PIRSR" id="PIRSR602403-1"/>
    </source>
</evidence>
<feature type="transmembrane region" description="Helical" evidence="11">
    <location>
        <begin position="6"/>
        <end position="26"/>
    </location>
</feature>
<dbReference type="PRINTS" id="PR00385">
    <property type="entry name" value="P450"/>
</dbReference>
<dbReference type="InterPro" id="IPR001128">
    <property type="entry name" value="Cyt_P450"/>
</dbReference>
<evidence type="ECO:0000256" key="4">
    <source>
        <dbReference type="ARBA" id="ARBA00022723"/>
    </source>
</evidence>
<dbReference type="GO" id="GO:0016132">
    <property type="term" value="P:brassinosteroid biosynthetic process"/>
    <property type="evidence" value="ECO:0007669"/>
    <property type="project" value="TreeGrafter"/>
</dbReference>
<dbReference type="InterPro" id="IPR036396">
    <property type="entry name" value="Cyt_P450_sf"/>
</dbReference>
<keyword evidence="9 10" id="KW-0349">Heme</keyword>